<dbReference type="PROSITE" id="PS51900">
    <property type="entry name" value="CB"/>
    <property type="match status" value="1"/>
</dbReference>
<evidence type="ECO:0000256" key="5">
    <source>
        <dbReference type="PROSITE-ProRule" id="PRU01248"/>
    </source>
</evidence>
<dbReference type="GO" id="GO:0015074">
    <property type="term" value="P:DNA integration"/>
    <property type="evidence" value="ECO:0007669"/>
    <property type="project" value="UniProtKB-KW"/>
</dbReference>
<dbReference type="GO" id="GO:0006310">
    <property type="term" value="P:DNA recombination"/>
    <property type="evidence" value="ECO:0007669"/>
    <property type="project" value="UniProtKB-KW"/>
</dbReference>
<dbReference type="Gene3D" id="1.10.150.130">
    <property type="match status" value="1"/>
</dbReference>
<reference evidence="8 9" key="1">
    <citation type="submission" date="2017-11" db="EMBL/GenBank/DDBJ databases">
        <title>Draft genome sequence of Enterococcus plantarum TRW2 strain isolated from lettuce.</title>
        <authorList>
            <person name="Kim E.B."/>
            <person name="Marco M.L."/>
            <person name="Williams T.R."/>
            <person name="You I.H."/>
        </authorList>
    </citation>
    <scope>NUCLEOTIDE SEQUENCE [LARGE SCALE GENOMIC DNA]</scope>
    <source>
        <strain evidence="8 9">TRW2</strain>
    </source>
</reference>
<keyword evidence="3 5" id="KW-0238">DNA-binding</keyword>
<name>A0A2W3ZJL7_9ENTE</name>
<dbReference type="InterPro" id="IPR044068">
    <property type="entry name" value="CB"/>
</dbReference>
<comment type="caution">
    <text evidence="8">The sequence shown here is derived from an EMBL/GenBank/DDBJ whole genome shotgun (WGS) entry which is preliminary data.</text>
</comment>
<comment type="similarity">
    <text evidence="1">Belongs to the 'phage' integrase family.</text>
</comment>
<dbReference type="Pfam" id="PF00589">
    <property type="entry name" value="Phage_integrase"/>
    <property type="match status" value="1"/>
</dbReference>
<gene>
    <name evidence="8" type="ORF">CI088_01585</name>
</gene>
<evidence type="ECO:0000259" key="7">
    <source>
        <dbReference type="PROSITE" id="PS51900"/>
    </source>
</evidence>
<dbReference type="EMBL" id="PIEU01000003">
    <property type="protein sequence ID" value="PZL77520.1"/>
    <property type="molecule type" value="Genomic_DNA"/>
</dbReference>
<keyword evidence="9" id="KW-1185">Reference proteome</keyword>
<dbReference type="RefSeq" id="WP_111246969.1">
    <property type="nucleotide sequence ID" value="NZ_PIEU01000003.1"/>
</dbReference>
<sequence length="368" mass="43151">MARKGENIYKRKDGRWEGRYKKGRKENGQLKYGYLYGKTYTEVKNRLYSYKLKYQTIVQLRGESTCTYKEWAFKWLTQRQHCLKKATYSTYLYKLTKYVFPTIGLISLNELTSEQLQKLIDQWQYHGLKPTTIHVLYQIIKKSLNEAYEQGLIIQTPCQRIRLPKKQKVHAKALTRAQQTKLETNVKALPLYKGLPVLLALNAGLRIGEIAALRWEDIDLDRRTIHVHQTFQRVSILGGVERTQLIFDRSKTDCSDRVVPISHTLHKYLKKWKRKSKSRYICSNKSTPCEPRLLTYYFHKIRKKCGIISVHFHQLRHTFATRCIEANGDVASVSKLLGHSSTQTTLDVYTDSLIESRQRVITQMDQAK</sequence>
<evidence type="ECO:0000256" key="4">
    <source>
        <dbReference type="ARBA" id="ARBA00023172"/>
    </source>
</evidence>
<organism evidence="8 9">
    <name type="scientific">Enterococcus plantarum</name>
    <dbReference type="NCBI Taxonomy" id="1077675"/>
    <lineage>
        <taxon>Bacteria</taxon>
        <taxon>Bacillati</taxon>
        <taxon>Bacillota</taxon>
        <taxon>Bacilli</taxon>
        <taxon>Lactobacillales</taxon>
        <taxon>Enterococcaceae</taxon>
        <taxon>Enterococcus</taxon>
    </lineage>
</organism>
<feature type="domain" description="Tyr recombinase" evidence="6">
    <location>
        <begin position="169"/>
        <end position="363"/>
    </location>
</feature>
<dbReference type="InterPro" id="IPR013762">
    <property type="entry name" value="Integrase-like_cat_sf"/>
</dbReference>
<dbReference type="SUPFAM" id="SSF56349">
    <property type="entry name" value="DNA breaking-rejoining enzymes"/>
    <property type="match status" value="1"/>
</dbReference>
<dbReference type="PROSITE" id="PS51898">
    <property type="entry name" value="TYR_RECOMBINASE"/>
    <property type="match status" value="1"/>
</dbReference>
<evidence type="ECO:0000256" key="2">
    <source>
        <dbReference type="ARBA" id="ARBA00022908"/>
    </source>
</evidence>
<feature type="domain" description="Core-binding (CB)" evidence="7">
    <location>
        <begin position="66"/>
        <end position="148"/>
    </location>
</feature>
<dbReference type="GO" id="GO:0003677">
    <property type="term" value="F:DNA binding"/>
    <property type="evidence" value="ECO:0007669"/>
    <property type="project" value="UniProtKB-UniRule"/>
</dbReference>
<dbReference type="CDD" id="cd01189">
    <property type="entry name" value="INT_ICEBs1_C_like"/>
    <property type="match status" value="1"/>
</dbReference>
<dbReference type="InterPro" id="IPR011010">
    <property type="entry name" value="DNA_brk_join_enz"/>
</dbReference>
<dbReference type="InterPro" id="IPR010998">
    <property type="entry name" value="Integrase_recombinase_N"/>
</dbReference>
<dbReference type="InterPro" id="IPR050090">
    <property type="entry name" value="Tyrosine_recombinase_XerCD"/>
</dbReference>
<accession>A0A2W3ZJL7</accession>
<evidence type="ECO:0000313" key="9">
    <source>
        <dbReference type="Proteomes" id="UP000249828"/>
    </source>
</evidence>
<dbReference type="Pfam" id="PF14659">
    <property type="entry name" value="Phage_int_SAM_3"/>
    <property type="match status" value="1"/>
</dbReference>
<keyword evidence="2" id="KW-0229">DNA integration</keyword>
<evidence type="ECO:0000256" key="3">
    <source>
        <dbReference type="ARBA" id="ARBA00023125"/>
    </source>
</evidence>
<protein>
    <submittedName>
        <fullName evidence="8">Site-specific integrase</fullName>
    </submittedName>
</protein>
<dbReference type="Gene3D" id="1.10.443.10">
    <property type="entry name" value="Intergrase catalytic core"/>
    <property type="match status" value="1"/>
</dbReference>
<proteinExistence type="inferred from homology"/>
<evidence type="ECO:0000256" key="1">
    <source>
        <dbReference type="ARBA" id="ARBA00008857"/>
    </source>
</evidence>
<evidence type="ECO:0000313" key="8">
    <source>
        <dbReference type="EMBL" id="PZL77520.1"/>
    </source>
</evidence>
<keyword evidence="4" id="KW-0233">DNA recombination</keyword>
<dbReference type="AlphaFoldDB" id="A0A2W3ZJL7"/>
<evidence type="ECO:0000259" key="6">
    <source>
        <dbReference type="PROSITE" id="PS51898"/>
    </source>
</evidence>
<dbReference type="PANTHER" id="PTHR30349">
    <property type="entry name" value="PHAGE INTEGRASE-RELATED"/>
    <property type="match status" value="1"/>
</dbReference>
<dbReference type="Proteomes" id="UP000249828">
    <property type="component" value="Unassembled WGS sequence"/>
</dbReference>
<dbReference type="InterPro" id="IPR002104">
    <property type="entry name" value="Integrase_catalytic"/>
</dbReference>
<dbReference type="InterPro" id="IPR004107">
    <property type="entry name" value="Integrase_SAM-like_N"/>
</dbReference>
<dbReference type="PANTHER" id="PTHR30349:SF64">
    <property type="entry name" value="PROPHAGE INTEGRASE INTD-RELATED"/>
    <property type="match status" value="1"/>
</dbReference>